<evidence type="ECO:0000313" key="1">
    <source>
        <dbReference type="EMBL" id="GME44647.1"/>
    </source>
</evidence>
<organism evidence="1 2">
    <name type="scientific">Neofusicoccum parvum</name>
    <dbReference type="NCBI Taxonomy" id="310453"/>
    <lineage>
        <taxon>Eukaryota</taxon>
        <taxon>Fungi</taxon>
        <taxon>Dikarya</taxon>
        <taxon>Ascomycota</taxon>
        <taxon>Pezizomycotina</taxon>
        <taxon>Dothideomycetes</taxon>
        <taxon>Dothideomycetes incertae sedis</taxon>
        <taxon>Botryosphaeriales</taxon>
        <taxon>Botryosphaeriaceae</taxon>
        <taxon>Neofusicoccum</taxon>
    </lineage>
</organism>
<gene>
    <name evidence="1" type="primary">g8951</name>
    <name evidence="1" type="ORF">NpPPO83_00008951</name>
</gene>
<keyword evidence="2" id="KW-1185">Reference proteome</keyword>
<name>A0ACB5SJR8_9PEZI</name>
<reference evidence="1" key="1">
    <citation type="submission" date="2024-09" db="EMBL/GenBank/DDBJ databases">
        <title>Draft Genome Sequences of Neofusicoccum parvum.</title>
        <authorList>
            <person name="Ashida A."/>
            <person name="Camagna M."/>
            <person name="Tanaka A."/>
            <person name="Takemoto D."/>
        </authorList>
    </citation>
    <scope>NUCLEOTIDE SEQUENCE</scope>
    <source>
        <strain evidence="1">PPO83</strain>
    </source>
</reference>
<proteinExistence type="predicted"/>
<protein>
    <submittedName>
        <fullName evidence="1">Uncharacterized protein</fullName>
    </submittedName>
</protein>
<dbReference type="EMBL" id="BSXG01000115">
    <property type="protein sequence ID" value="GME44647.1"/>
    <property type="molecule type" value="Genomic_DNA"/>
</dbReference>
<comment type="caution">
    <text evidence="1">The sequence shown here is derived from an EMBL/GenBank/DDBJ whole genome shotgun (WGS) entry which is preliminary data.</text>
</comment>
<evidence type="ECO:0000313" key="2">
    <source>
        <dbReference type="Proteomes" id="UP001165186"/>
    </source>
</evidence>
<dbReference type="Proteomes" id="UP001165186">
    <property type="component" value="Unassembled WGS sequence"/>
</dbReference>
<sequence length="423" mass="44732">MPLIQDTEDCALEAIAIVGIGSARRVLASPRRRRRPPTSGQPVPMQDMSDDEADHIVVAMAGPHGPLGDAFEVDAAARAPAPAPTTPPPTAAAASASDAAPAPAPANNTRLVRVKAQLCRLWRVAPTVLDAAFDSRSRDFFAKLCRLAQMPNVDFGTAHVELSRARLARIHGTAIDLPLRGVSRDRAWAPSDVDRAIEALGGAAARPAVSAVPAAPAAPAAPAVTVTVVPAAASVRKRTAAETPAETPHKRQRSSASGTSGASTAYAESSRGIPIDPDLENETGYESDRASVPRAASIERELERRQQNQQEPRPQHRATEGQTTRVQTPAQQDSTRPQRADPLPAHATGNGVPPPTPGKTPMGSFDDTEDCVSAPAVLSEKAVRAAVKDSQYDRSEALRRLESCETLPPLVFHQLLQDFCCAK</sequence>
<accession>A0ACB5SJR8</accession>